<reference evidence="1" key="2">
    <citation type="journal article" date="2015" name="Data Brief">
        <title>Shoot transcriptome of the giant reed, Arundo donax.</title>
        <authorList>
            <person name="Barrero R.A."/>
            <person name="Guerrero F.D."/>
            <person name="Moolhuijzen P."/>
            <person name="Goolsby J.A."/>
            <person name="Tidwell J."/>
            <person name="Bellgard S.E."/>
            <person name="Bellgard M.I."/>
        </authorList>
    </citation>
    <scope>NUCLEOTIDE SEQUENCE</scope>
    <source>
        <tissue evidence="1">Shoot tissue taken approximately 20 cm above the soil surface</tissue>
    </source>
</reference>
<protein>
    <submittedName>
        <fullName evidence="1">Uncharacterized protein</fullName>
    </submittedName>
</protein>
<dbReference type="EMBL" id="GBRH01273338">
    <property type="protein sequence ID" value="JAD24557.1"/>
    <property type="molecule type" value="Transcribed_RNA"/>
</dbReference>
<sequence length="52" mass="6043">MFSNASCNKYEARTNIRNNHEYINISYKIVKYSTKAHTTKNKIKCSITCPTI</sequence>
<accession>A0A0A8YP24</accession>
<name>A0A0A8YP24_ARUDO</name>
<organism evidence="1">
    <name type="scientific">Arundo donax</name>
    <name type="common">Giant reed</name>
    <name type="synonym">Donax arundinaceus</name>
    <dbReference type="NCBI Taxonomy" id="35708"/>
    <lineage>
        <taxon>Eukaryota</taxon>
        <taxon>Viridiplantae</taxon>
        <taxon>Streptophyta</taxon>
        <taxon>Embryophyta</taxon>
        <taxon>Tracheophyta</taxon>
        <taxon>Spermatophyta</taxon>
        <taxon>Magnoliopsida</taxon>
        <taxon>Liliopsida</taxon>
        <taxon>Poales</taxon>
        <taxon>Poaceae</taxon>
        <taxon>PACMAD clade</taxon>
        <taxon>Arundinoideae</taxon>
        <taxon>Arundineae</taxon>
        <taxon>Arundo</taxon>
    </lineage>
</organism>
<evidence type="ECO:0000313" key="1">
    <source>
        <dbReference type="EMBL" id="JAD24557.1"/>
    </source>
</evidence>
<proteinExistence type="predicted"/>
<reference evidence="1" key="1">
    <citation type="submission" date="2014-09" db="EMBL/GenBank/DDBJ databases">
        <authorList>
            <person name="Magalhaes I.L.F."/>
            <person name="Oliveira U."/>
            <person name="Santos F.R."/>
            <person name="Vidigal T.H.D.A."/>
            <person name="Brescovit A.D."/>
            <person name="Santos A.J."/>
        </authorList>
    </citation>
    <scope>NUCLEOTIDE SEQUENCE</scope>
    <source>
        <tissue evidence="1">Shoot tissue taken approximately 20 cm above the soil surface</tissue>
    </source>
</reference>
<dbReference type="AlphaFoldDB" id="A0A0A8YP24"/>